<keyword evidence="1" id="KW-0472">Membrane</keyword>
<organism evidence="2 3">
    <name type="scientific">Piloderma croceum (strain F 1598)</name>
    <dbReference type="NCBI Taxonomy" id="765440"/>
    <lineage>
        <taxon>Eukaryota</taxon>
        <taxon>Fungi</taxon>
        <taxon>Dikarya</taxon>
        <taxon>Basidiomycota</taxon>
        <taxon>Agaricomycotina</taxon>
        <taxon>Agaricomycetes</taxon>
        <taxon>Agaricomycetidae</taxon>
        <taxon>Atheliales</taxon>
        <taxon>Atheliaceae</taxon>
        <taxon>Piloderma</taxon>
    </lineage>
</organism>
<evidence type="ECO:0000313" key="3">
    <source>
        <dbReference type="Proteomes" id="UP000054166"/>
    </source>
</evidence>
<reference evidence="2 3" key="1">
    <citation type="submission" date="2014-04" db="EMBL/GenBank/DDBJ databases">
        <authorList>
            <consortium name="DOE Joint Genome Institute"/>
            <person name="Kuo A."/>
            <person name="Tarkka M."/>
            <person name="Buscot F."/>
            <person name="Kohler A."/>
            <person name="Nagy L.G."/>
            <person name="Floudas D."/>
            <person name="Copeland A."/>
            <person name="Barry K.W."/>
            <person name="Cichocki N."/>
            <person name="Veneault-Fourrey C."/>
            <person name="LaButti K."/>
            <person name="Lindquist E.A."/>
            <person name="Lipzen A."/>
            <person name="Lundell T."/>
            <person name="Morin E."/>
            <person name="Murat C."/>
            <person name="Sun H."/>
            <person name="Tunlid A."/>
            <person name="Henrissat B."/>
            <person name="Grigoriev I.V."/>
            <person name="Hibbett D.S."/>
            <person name="Martin F."/>
            <person name="Nordberg H.P."/>
            <person name="Cantor M.N."/>
            <person name="Hua S.X."/>
        </authorList>
    </citation>
    <scope>NUCLEOTIDE SEQUENCE [LARGE SCALE GENOMIC DNA]</scope>
    <source>
        <strain evidence="2 3">F 1598</strain>
    </source>
</reference>
<dbReference type="HOGENOM" id="CLU_2705683_0_0_1"/>
<name>A0A0C3FV06_PILCF</name>
<accession>A0A0C3FV06</accession>
<reference evidence="3" key="2">
    <citation type="submission" date="2015-01" db="EMBL/GenBank/DDBJ databases">
        <title>Evolutionary Origins and Diversification of the Mycorrhizal Mutualists.</title>
        <authorList>
            <consortium name="DOE Joint Genome Institute"/>
            <consortium name="Mycorrhizal Genomics Consortium"/>
            <person name="Kohler A."/>
            <person name="Kuo A."/>
            <person name="Nagy L.G."/>
            <person name="Floudas D."/>
            <person name="Copeland A."/>
            <person name="Barry K.W."/>
            <person name="Cichocki N."/>
            <person name="Veneault-Fourrey C."/>
            <person name="LaButti K."/>
            <person name="Lindquist E.A."/>
            <person name="Lipzen A."/>
            <person name="Lundell T."/>
            <person name="Morin E."/>
            <person name="Murat C."/>
            <person name="Riley R."/>
            <person name="Ohm R."/>
            <person name="Sun H."/>
            <person name="Tunlid A."/>
            <person name="Henrissat B."/>
            <person name="Grigoriev I.V."/>
            <person name="Hibbett D.S."/>
            <person name="Martin F."/>
        </authorList>
    </citation>
    <scope>NUCLEOTIDE SEQUENCE [LARGE SCALE GENOMIC DNA]</scope>
    <source>
        <strain evidence="3">F 1598</strain>
    </source>
</reference>
<feature type="transmembrane region" description="Helical" evidence="1">
    <location>
        <begin position="21"/>
        <end position="40"/>
    </location>
</feature>
<evidence type="ECO:0000256" key="1">
    <source>
        <dbReference type="SAM" id="Phobius"/>
    </source>
</evidence>
<proteinExistence type="predicted"/>
<dbReference type="AlphaFoldDB" id="A0A0C3FV06"/>
<dbReference type="EMBL" id="KN832977">
    <property type="protein sequence ID" value="KIM88235.1"/>
    <property type="molecule type" value="Genomic_DNA"/>
</dbReference>
<keyword evidence="1" id="KW-1133">Transmembrane helix</keyword>
<keyword evidence="3" id="KW-1185">Reference proteome</keyword>
<keyword evidence="1" id="KW-0812">Transmembrane</keyword>
<gene>
    <name evidence="2" type="ORF">PILCRDRAFT_251323</name>
</gene>
<sequence>MKQQCRKSCSRRCRDCFYVRIPIFVAVCMIHFAVVDAHYGQFSISCVIGSNLSIRRIRPVIRFIPPTAMSTCV</sequence>
<evidence type="ECO:0000313" key="2">
    <source>
        <dbReference type="EMBL" id="KIM88235.1"/>
    </source>
</evidence>
<dbReference type="InParanoid" id="A0A0C3FV06"/>
<protein>
    <submittedName>
        <fullName evidence="2">Uncharacterized protein</fullName>
    </submittedName>
</protein>
<dbReference type="Proteomes" id="UP000054166">
    <property type="component" value="Unassembled WGS sequence"/>
</dbReference>